<reference evidence="2" key="1">
    <citation type="journal article" date="2014" name="Int. J. Syst. Evol. Microbiol.">
        <title>Complete genome sequence of Corynebacterium casei LMG S-19264T (=DSM 44701T), isolated from a smear-ripened cheese.</title>
        <authorList>
            <consortium name="US DOE Joint Genome Institute (JGI-PGF)"/>
            <person name="Walter F."/>
            <person name="Albersmeier A."/>
            <person name="Kalinowski J."/>
            <person name="Ruckert C."/>
        </authorList>
    </citation>
    <scope>NUCLEOTIDE SEQUENCE</scope>
    <source>
        <strain evidence="2">CGMCC 1.6333</strain>
    </source>
</reference>
<name>A0A917TPT1_9BACI</name>
<accession>A0A917TPT1</accession>
<sequence>MKKIKQLFTKQNGSVLVLVAFAFTGILGMTGLAIDGGIVYMNKAELQKIANAAVLSGAQELTSDGGNVKIIAQEVIAQHDEADTLQSTDVIQTEIEQSVRVSLKKTVPHSFLKLFGVQSADVHAEAKAGLGVMGSAIGAAPLGIDESLELVYGEEYPLKVGSGDSDTGNFGILALIGSGTNNYEDALENGYQEELKVGDVIYTESGNKIGNTPTIINNKAANSCTISDRDCERILLVPVYKPYIDDGGKIKQVKITGFAYFYVLEFVSDGLGKGSIKGKFIKRTGTGFTTAGAVDKGAYSIKLME</sequence>
<dbReference type="Pfam" id="PF13400">
    <property type="entry name" value="Tad"/>
    <property type="match status" value="1"/>
</dbReference>
<keyword evidence="3" id="KW-1185">Reference proteome</keyword>
<protein>
    <recommendedName>
        <fullName evidence="1">Putative Flp pilus-assembly TadG-like N-terminal domain-containing protein</fullName>
    </recommendedName>
</protein>
<organism evidence="2 3">
    <name type="scientific">Paraliobacillus quinghaiensis</name>
    <dbReference type="NCBI Taxonomy" id="470815"/>
    <lineage>
        <taxon>Bacteria</taxon>
        <taxon>Bacillati</taxon>
        <taxon>Bacillota</taxon>
        <taxon>Bacilli</taxon>
        <taxon>Bacillales</taxon>
        <taxon>Bacillaceae</taxon>
        <taxon>Paraliobacillus</taxon>
    </lineage>
</organism>
<gene>
    <name evidence="2" type="ORF">GCM10011351_15950</name>
</gene>
<comment type="caution">
    <text evidence="2">The sequence shown here is derived from an EMBL/GenBank/DDBJ whole genome shotgun (WGS) entry which is preliminary data.</text>
</comment>
<dbReference type="AlphaFoldDB" id="A0A917TPT1"/>
<proteinExistence type="predicted"/>
<dbReference type="InterPro" id="IPR028087">
    <property type="entry name" value="Tad_N"/>
</dbReference>
<dbReference type="Proteomes" id="UP000618460">
    <property type="component" value="Unassembled WGS sequence"/>
</dbReference>
<dbReference type="EMBL" id="BMLG01000006">
    <property type="protein sequence ID" value="GGM30629.1"/>
    <property type="molecule type" value="Genomic_DNA"/>
</dbReference>
<evidence type="ECO:0000313" key="3">
    <source>
        <dbReference type="Proteomes" id="UP000618460"/>
    </source>
</evidence>
<dbReference type="RefSeq" id="WP_117154074.1">
    <property type="nucleotide sequence ID" value="NZ_BMLG01000006.1"/>
</dbReference>
<reference evidence="2" key="2">
    <citation type="submission" date="2020-09" db="EMBL/GenBank/DDBJ databases">
        <authorList>
            <person name="Sun Q."/>
            <person name="Zhou Y."/>
        </authorList>
    </citation>
    <scope>NUCLEOTIDE SEQUENCE</scope>
    <source>
        <strain evidence="2">CGMCC 1.6333</strain>
    </source>
</reference>
<feature type="domain" description="Putative Flp pilus-assembly TadG-like N-terminal" evidence="1">
    <location>
        <begin position="13"/>
        <end position="59"/>
    </location>
</feature>
<evidence type="ECO:0000259" key="1">
    <source>
        <dbReference type="Pfam" id="PF13400"/>
    </source>
</evidence>
<evidence type="ECO:0000313" key="2">
    <source>
        <dbReference type="EMBL" id="GGM30629.1"/>
    </source>
</evidence>
<dbReference type="OrthoDB" id="5447051at2"/>